<dbReference type="EMBL" id="PVXP01000050">
    <property type="protein sequence ID" value="PRR82869.1"/>
    <property type="molecule type" value="Genomic_DNA"/>
</dbReference>
<protein>
    <submittedName>
        <fullName evidence="2">Uncharacterized protein</fullName>
    </submittedName>
</protein>
<comment type="caution">
    <text evidence="2">The sequence shown here is derived from an EMBL/GenBank/DDBJ whole genome shotgun (WGS) entry which is preliminary data.</text>
</comment>
<keyword evidence="1" id="KW-0175">Coiled coil</keyword>
<gene>
    <name evidence="2" type="ORF">CLLU_27550</name>
</gene>
<dbReference type="Proteomes" id="UP000237798">
    <property type="component" value="Unassembled WGS sequence"/>
</dbReference>
<dbReference type="Gene3D" id="1.20.5.300">
    <property type="match status" value="1"/>
</dbReference>
<proteinExistence type="predicted"/>
<organism evidence="2 3">
    <name type="scientific">Clostridium luticellarii</name>
    <dbReference type="NCBI Taxonomy" id="1691940"/>
    <lineage>
        <taxon>Bacteria</taxon>
        <taxon>Bacillati</taxon>
        <taxon>Bacillota</taxon>
        <taxon>Clostridia</taxon>
        <taxon>Eubacteriales</taxon>
        <taxon>Clostridiaceae</taxon>
        <taxon>Clostridium</taxon>
    </lineage>
</organism>
<keyword evidence="3" id="KW-1185">Reference proteome</keyword>
<evidence type="ECO:0000313" key="3">
    <source>
        <dbReference type="Proteomes" id="UP000237798"/>
    </source>
</evidence>
<evidence type="ECO:0000256" key="1">
    <source>
        <dbReference type="SAM" id="Coils"/>
    </source>
</evidence>
<evidence type="ECO:0000313" key="2">
    <source>
        <dbReference type="EMBL" id="PRR82869.1"/>
    </source>
</evidence>
<dbReference type="OrthoDB" id="1911247at2"/>
<sequence>MEKFKSIMTEIAVAIIILLVICAAALVDIKSRESSTVSQAMQDMDITLKQYKESIDNLGSTVKKESVELQKLKDKMNTLKSGDAYRWNQTVVSYNNKLTEYNEHMNEYNEKIKDYNKNYKYYENMKRKNENIIEWIKTIIGIN</sequence>
<feature type="coiled-coil region" evidence="1">
    <location>
        <begin position="55"/>
        <end position="125"/>
    </location>
</feature>
<reference evidence="2 3" key="1">
    <citation type="submission" date="2018-03" db="EMBL/GenBank/DDBJ databases">
        <title>Genome sequence of Clostridium luticellarii DSM 29923.</title>
        <authorList>
            <person name="Poehlein A."/>
            <person name="Daniel R."/>
        </authorList>
    </citation>
    <scope>NUCLEOTIDE SEQUENCE [LARGE SCALE GENOMIC DNA]</scope>
    <source>
        <strain evidence="2 3">DSM 29923</strain>
    </source>
</reference>
<accession>A0A2T0BG73</accession>
<name>A0A2T0BG73_9CLOT</name>
<dbReference type="RefSeq" id="WP_106010343.1">
    <property type="nucleotide sequence ID" value="NZ_JALCPJ010000011.1"/>
</dbReference>
<dbReference type="AlphaFoldDB" id="A0A2T0BG73"/>